<dbReference type="RefSeq" id="WP_182385027.1">
    <property type="nucleotide sequence ID" value="NZ_CP059833.1"/>
</dbReference>
<dbReference type="AlphaFoldDB" id="A0A7G5FC77"/>
<evidence type="ECO:0000256" key="2">
    <source>
        <dbReference type="ARBA" id="ARBA00010792"/>
    </source>
</evidence>
<gene>
    <name evidence="9" type="ORF">HW450_07455</name>
</gene>
<feature type="transmembrane region" description="Helical" evidence="7">
    <location>
        <begin position="12"/>
        <end position="39"/>
    </location>
</feature>
<keyword evidence="6 7" id="KW-0472">Membrane</keyword>
<dbReference type="PANTHER" id="PTHR30353">
    <property type="entry name" value="INNER MEMBRANE PROTEIN DEDA-RELATED"/>
    <property type="match status" value="1"/>
</dbReference>
<evidence type="ECO:0000256" key="5">
    <source>
        <dbReference type="ARBA" id="ARBA00022989"/>
    </source>
</evidence>
<reference evidence="9 10" key="1">
    <citation type="submission" date="2020-07" db="EMBL/GenBank/DDBJ databases">
        <title>non toxigenic Corynebacterium sp. nov from a clinical source.</title>
        <authorList>
            <person name="Bernier A.-M."/>
            <person name="Bernard K."/>
        </authorList>
    </citation>
    <scope>NUCLEOTIDE SEQUENCE [LARGE SCALE GENOMIC DNA]</scope>
    <source>
        <strain evidence="10">NML 93-0612</strain>
    </source>
</reference>
<evidence type="ECO:0000313" key="10">
    <source>
        <dbReference type="Proteomes" id="UP000515570"/>
    </source>
</evidence>
<keyword evidence="4 7" id="KW-0812">Transmembrane</keyword>
<keyword evidence="5 7" id="KW-1133">Transmembrane helix</keyword>
<dbReference type="Pfam" id="PF09335">
    <property type="entry name" value="VTT_dom"/>
    <property type="match status" value="1"/>
</dbReference>
<dbReference type="EMBL" id="CP059833">
    <property type="protein sequence ID" value="QMV84218.1"/>
    <property type="molecule type" value="Genomic_DNA"/>
</dbReference>
<evidence type="ECO:0000256" key="1">
    <source>
        <dbReference type="ARBA" id="ARBA00004651"/>
    </source>
</evidence>
<protein>
    <submittedName>
        <fullName evidence="9">VTT domain-containing protein</fullName>
    </submittedName>
</protein>
<proteinExistence type="inferred from homology"/>
<feature type="transmembrane region" description="Helical" evidence="7">
    <location>
        <begin position="177"/>
        <end position="195"/>
    </location>
</feature>
<dbReference type="GO" id="GO:0005886">
    <property type="term" value="C:plasma membrane"/>
    <property type="evidence" value="ECO:0007669"/>
    <property type="project" value="UniProtKB-SubCell"/>
</dbReference>
<feature type="transmembrane region" description="Helical" evidence="7">
    <location>
        <begin position="59"/>
        <end position="80"/>
    </location>
</feature>
<name>A0A7G5FC77_9CORY</name>
<comment type="similarity">
    <text evidence="2 7">Belongs to the DedA family.</text>
</comment>
<evidence type="ECO:0000256" key="7">
    <source>
        <dbReference type="RuleBase" id="RU367016"/>
    </source>
</evidence>
<comment type="subcellular location">
    <subcellularLocation>
        <location evidence="1 7">Cell membrane</location>
        <topology evidence="1 7">Multi-pass membrane protein</topology>
    </subcellularLocation>
</comment>
<organism evidence="9 10">
    <name type="scientific">Corynebacterium hindlerae</name>
    <dbReference type="NCBI Taxonomy" id="699041"/>
    <lineage>
        <taxon>Bacteria</taxon>
        <taxon>Bacillati</taxon>
        <taxon>Actinomycetota</taxon>
        <taxon>Actinomycetes</taxon>
        <taxon>Mycobacteriales</taxon>
        <taxon>Corynebacteriaceae</taxon>
        <taxon>Corynebacterium</taxon>
    </lineage>
</organism>
<evidence type="ECO:0000259" key="8">
    <source>
        <dbReference type="Pfam" id="PF09335"/>
    </source>
</evidence>
<feature type="transmembrane region" description="Helical" evidence="7">
    <location>
        <begin position="143"/>
        <end position="165"/>
    </location>
</feature>
<accession>A0A7G5FC77</accession>
<dbReference type="InterPro" id="IPR032818">
    <property type="entry name" value="DedA-like"/>
</dbReference>
<evidence type="ECO:0000256" key="3">
    <source>
        <dbReference type="ARBA" id="ARBA00022475"/>
    </source>
</evidence>
<dbReference type="PANTHER" id="PTHR30353:SF0">
    <property type="entry name" value="TRANSMEMBRANE PROTEIN"/>
    <property type="match status" value="1"/>
</dbReference>
<keyword evidence="10" id="KW-1185">Reference proteome</keyword>
<evidence type="ECO:0000256" key="4">
    <source>
        <dbReference type="ARBA" id="ARBA00022692"/>
    </source>
</evidence>
<dbReference type="InterPro" id="IPR032816">
    <property type="entry name" value="VTT_dom"/>
</dbReference>
<keyword evidence="3 7" id="KW-1003">Cell membrane</keyword>
<evidence type="ECO:0000256" key="6">
    <source>
        <dbReference type="ARBA" id="ARBA00023136"/>
    </source>
</evidence>
<feature type="domain" description="VTT" evidence="8">
    <location>
        <begin position="39"/>
        <end position="162"/>
    </location>
</feature>
<dbReference type="Proteomes" id="UP000515570">
    <property type="component" value="Chromosome"/>
</dbReference>
<evidence type="ECO:0000313" key="9">
    <source>
        <dbReference type="EMBL" id="QMV84218.1"/>
    </source>
</evidence>
<sequence>MSLSTLLDATTLLQGFGPWVLVGLAGIVFIESGVLFPFLPGDSLLVTAAILRHDLSIRVWTLLLVAAIAAVLGDQVGFWLGRRFGRGMFSPDARVLKTDHLHKAEEFFAKHGAFALVLGRFVPIVRTYVPVAAGTADMTYRKFFGWNVLGAIGWVVSMVLVGVLLRDIPGIAHRIDAIMLVIVGLSVLPIVLSYLNQLRLARVEK</sequence>